<evidence type="ECO:0000313" key="7">
    <source>
        <dbReference type="Proteomes" id="UP000663829"/>
    </source>
</evidence>
<dbReference type="PANTHER" id="PTHR11697:SF230">
    <property type="entry name" value="ZINC FINGER, MYM DOMAIN CONTAINING 1"/>
    <property type="match status" value="1"/>
</dbReference>
<evidence type="ECO:0008006" key="8">
    <source>
        <dbReference type="Google" id="ProtNLM"/>
    </source>
</evidence>
<feature type="domain" description="AIG1-type G" evidence="3">
    <location>
        <begin position="384"/>
        <end position="461"/>
    </location>
</feature>
<evidence type="ECO:0000256" key="2">
    <source>
        <dbReference type="ARBA" id="ARBA00022741"/>
    </source>
</evidence>
<dbReference type="InterPro" id="IPR012337">
    <property type="entry name" value="RNaseH-like_sf"/>
</dbReference>
<proteinExistence type="inferred from homology"/>
<keyword evidence="7" id="KW-1185">Reference proteome</keyword>
<dbReference type="InterPro" id="IPR055298">
    <property type="entry name" value="AtLOH3-like"/>
</dbReference>
<keyword evidence="2" id="KW-0547">Nucleotide-binding</keyword>
<dbReference type="EMBL" id="CAJNOQ010016309">
    <property type="protein sequence ID" value="CAF1378449.1"/>
    <property type="molecule type" value="Genomic_DNA"/>
</dbReference>
<protein>
    <recommendedName>
        <fullName evidence="8">Zinc finger MYM-type protein 1</fullName>
    </recommendedName>
</protein>
<gene>
    <name evidence="5" type="ORF">GPM918_LOCUS32211</name>
    <name evidence="6" type="ORF">SRO942_LOCUS32874</name>
</gene>
<evidence type="ECO:0000313" key="5">
    <source>
        <dbReference type="EMBL" id="CAF1378449.1"/>
    </source>
</evidence>
<dbReference type="OrthoDB" id="6617140at2759"/>
<organism evidence="5 7">
    <name type="scientific">Didymodactylos carnosus</name>
    <dbReference type="NCBI Taxonomy" id="1234261"/>
    <lineage>
        <taxon>Eukaryota</taxon>
        <taxon>Metazoa</taxon>
        <taxon>Spiralia</taxon>
        <taxon>Gnathifera</taxon>
        <taxon>Rotifera</taxon>
        <taxon>Eurotatoria</taxon>
        <taxon>Bdelloidea</taxon>
        <taxon>Philodinida</taxon>
        <taxon>Philodinidae</taxon>
        <taxon>Didymodactylos</taxon>
    </lineage>
</organism>
<evidence type="ECO:0000256" key="1">
    <source>
        <dbReference type="ARBA" id="ARBA00008535"/>
    </source>
</evidence>
<dbReference type="SUPFAM" id="SSF53098">
    <property type="entry name" value="Ribonuclease H-like"/>
    <property type="match status" value="1"/>
</dbReference>
<dbReference type="GO" id="GO:0005525">
    <property type="term" value="F:GTP binding"/>
    <property type="evidence" value="ECO:0007669"/>
    <property type="project" value="InterPro"/>
</dbReference>
<accession>A0A815JM23</accession>
<dbReference type="PANTHER" id="PTHR11697">
    <property type="entry name" value="GENERAL TRANSCRIPTION FACTOR 2-RELATED ZINC FINGER PROTEIN"/>
    <property type="match status" value="1"/>
</dbReference>
<dbReference type="EMBL" id="CAJOBC010079949">
    <property type="protein sequence ID" value="CAF4271121.1"/>
    <property type="molecule type" value="Genomic_DNA"/>
</dbReference>
<dbReference type="Pfam" id="PF14291">
    <property type="entry name" value="DUF4371"/>
    <property type="match status" value="1"/>
</dbReference>
<dbReference type="Proteomes" id="UP000681722">
    <property type="component" value="Unassembled WGS sequence"/>
</dbReference>
<sequence>MIDETSDISRHEQVSLVIRYTDDQFNIYERFIGFERASDTSGQGLFHLLLNWLKKVDLNTEYIVGQCYDGASAMRGKFKGVSTRITQIIPTALYVHCNGHVRNLCLVDVSEAVVDVRNCFGVVKSLYNFIEASPKRHQVFKDLQKECGVVPVSLKELCDTRWTCRYESLKAISSRFSEILSTLELIESGDSFILLNVLKTFDFVFHVYMMSEIYLITCKLSKFLQHSNITLTDALRQVKVTIDALQSLRNESDFKRIWNESMKICTANNIDEPKERRKRKVPLRFGGGDINPANLTIEDRYRDNSFYAVLDTIITSIKERFDENYLAIIVLRSSVKFFRIAQKDEKVSELLEIIDHMLADNGGRVYTNQVFQAVATAVDEANKKTEADDMNINDFMAKRDPKLVQLMEKCGNRFLAVNNRCSAEQKDEKVSELLEIIGHMLADNGGRVYTNQVFQAVATAVDEANKKTGGRFKQVAPDGSINLLPQTEKIVVEALLRNTS</sequence>
<reference evidence="5" key="1">
    <citation type="submission" date="2021-02" db="EMBL/GenBank/DDBJ databases">
        <authorList>
            <person name="Nowell W R."/>
        </authorList>
    </citation>
    <scope>NUCLEOTIDE SEQUENCE</scope>
</reference>
<dbReference type="InterPro" id="IPR025398">
    <property type="entry name" value="DUF4371"/>
</dbReference>
<dbReference type="InterPro" id="IPR027417">
    <property type="entry name" value="P-loop_NTPase"/>
</dbReference>
<dbReference type="Pfam" id="PF04548">
    <property type="entry name" value="AIG1"/>
    <property type="match status" value="1"/>
</dbReference>
<dbReference type="InterPro" id="IPR006703">
    <property type="entry name" value="G_AIG1"/>
</dbReference>
<dbReference type="Gene3D" id="3.40.50.300">
    <property type="entry name" value="P-loop containing nucleotide triphosphate hydrolases"/>
    <property type="match status" value="1"/>
</dbReference>
<comment type="similarity">
    <text evidence="1">Belongs to the TRAFAC class TrmE-Era-EngA-EngB-Septin-like GTPase superfamily. AIG1/Toc34/Toc159-like paraseptin GTPase family. IAN subfamily.</text>
</comment>
<dbReference type="AlphaFoldDB" id="A0A815JM23"/>
<evidence type="ECO:0000313" key="6">
    <source>
        <dbReference type="EMBL" id="CAF4271121.1"/>
    </source>
</evidence>
<feature type="domain" description="DUF4371" evidence="4">
    <location>
        <begin position="1"/>
        <end position="80"/>
    </location>
</feature>
<evidence type="ECO:0000259" key="3">
    <source>
        <dbReference type="Pfam" id="PF04548"/>
    </source>
</evidence>
<dbReference type="Proteomes" id="UP000663829">
    <property type="component" value="Unassembled WGS sequence"/>
</dbReference>
<name>A0A815JM23_9BILA</name>
<comment type="caution">
    <text evidence="5">The sequence shown here is derived from an EMBL/GenBank/DDBJ whole genome shotgun (WGS) entry which is preliminary data.</text>
</comment>
<evidence type="ECO:0000259" key="4">
    <source>
        <dbReference type="Pfam" id="PF14291"/>
    </source>
</evidence>